<protein>
    <submittedName>
        <fullName evidence="1">Uncharacterized protein</fullName>
    </submittedName>
</protein>
<reference evidence="1 2" key="1">
    <citation type="submission" date="2020-09" db="EMBL/GenBank/DDBJ databases">
        <title>De no assembly of potato wild relative species, Solanum commersonii.</title>
        <authorList>
            <person name="Cho K."/>
        </authorList>
    </citation>
    <scope>NUCLEOTIDE SEQUENCE [LARGE SCALE GENOMIC DNA]</scope>
    <source>
        <strain evidence="1">LZ3.2</strain>
        <tissue evidence="1">Leaf</tissue>
    </source>
</reference>
<organism evidence="1 2">
    <name type="scientific">Solanum commersonii</name>
    <name type="common">Commerson's wild potato</name>
    <name type="synonym">Commerson's nightshade</name>
    <dbReference type="NCBI Taxonomy" id="4109"/>
    <lineage>
        <taxon>Eukaryota</taxon>
        <taxon>Viridiplantae</taxon>
        <taxon>Streptophyta</taxon>
        <taxon>Embryophyta</taxon>
        <taxon>Tracheophyta</taxon>
        <taxon>Spermatophyta</taxon>
        <taxon>Magnoliopsida</taxon>
        <taxon>eudicotyledons</taxon>
        <taxon>Gunneridae</taxon>
        <taxon>Pentapetalae</taxon>
        <taxon>asterids</taxon>
        <taxon>lamiids</taxon>
        <taxon>Solanales</taxon>
        <taxon>Solanaceae</taxon>
        <taxon>Solanoideae</taxon>
        <taxon>Solaneae</taxon>
        <taxon>Solanum</taxon>
    </lineage>
</organism>
<proteinExistence type="predicted"/>
<keyword evidence="2" id="KW-1185">Reference proteome</keyword>
<evidence type="ECO:0000313" key="2">
    <source>
        <dbReference type="Proteomes" id="UP000824120"/>
    </source>
</evidence>
<sequence length="87" mass="9979">NLGSRSQSNVESRANVVLEFWVLDTYLLDFLYKKIMCNYCPQQITISTQMRGTETTIDVAWISMLDLPPNFFAKEAIFQLLLLLGSL</sequence>
<gene>
    <name evidence="1" type="ORF">H5410_022495</name>
</gene>
<accession>A0A9J5ZJD2</accession>
<feature type="non-terminal residue" evidence="1">
    <location>
        <position position="1"/>
    </location>
</feature>
<comment type="caution">
    <text evidence="1">The sequence shown here is derived from an EMBL/GenBank/DDBJ whole genome shotgun (WGS) entry which is preliminary data.</text>
</comment>
<dbReference type="Proteomes" id="UP000824120">
    <property type="component" value="Chromosome 4"/>
</dbReference>
<dbReference type="AlphaFoldDB" id="A0A9J5ZJD2"/>
<dbReference type="EMBL" id="JACXVP010000004">
    <property type="protein sequence ID" value="KAG5611214.1"/>
    <property type="molecule type" value="Genomic_DNA"/>
</dbReference>
<name>A0A9J5ZJD2_SOLCO</name>
<evidence type="ECO:0000313" key="1">
    <source>
        <dbReference type="EMBL" id="KAG5611214.1"/>
    </source>
</evidence>